<keyword evidence="1" id="KW-0812">Transmembrane</keyword>
<reference evidence="2" key="1">
    <citation type="journal article" date="2017" name="ISME J.">
        <title>Genomic exploration of individual giant ocean viruses.</title>
        <authorList>
            <person name="Wilson W.H."/>
            <person name="Gilg I.C."/>
            <person name="Moniruzzaman M."/>
            <person name="Field E.K."/>
            <person name="Koren S."/>
            <person name="LeCleir G.R."/>
            <person name="Martinez Martinez J."/>
            <person name="Poulton N.J."/>
            <person name="Swan B.K."/>
            <person name="Stepanauskas R."/>
            <person name="Wilhelm S.W."/>
        </authorList>
    </citation>
    <scope>NUCLEOTIDE SEQUENCE</scope>
</reference>
<protein>
    <submittedName>
        <fullName evidence="2">Uncharacterized protein</fullName>
    </submittedName>
</protein>
<dbReference type="EMBL" id="KY565520">
    <property type="protein sequence ID" value="ARR74969.1"/>
    <property type="molecule type" value="Genomic_DNA"/>
</dbReference>
<gene>
    <name evidence="2" type="ORF">SAGO17_0050</name>
</gene>
<sequence>FLDQITNLNSVYRKRHVFQLVVLGFVLVFMYRLYIPFENSGYIMTMATLIGTVLWFIIKNYTNKKVDMNETIQYRLENIQSRMYSYVDTRMRRISTSDSNNLSRKIYSENLSRMRLDYLYMDVALINFLYDLLFLYKYNNDSFASMVIGVNGILSIRNELEEYYNSNGHLPDTVTSSVDSAKELMTKTLNYTHTFVYSLPKSLDSGLTSSIISKMHKLLKVHVVVIKKFAVRKNVQEGINKRTRFTEMRDHLPEARDTSVDDHFELYI</sequence>
<name>A0A1X9VNS6_9VIRU</name>
<evidence type="ECO:0000313" key="2">
    <source>
        <dbReference type="EMBL" id="ARR74969.1"/>
    </source>
</evidence>
<keyword evidence="1" id="KW-1133">Transmembrane helix</keyword>
<accession>A0A1X9VNS6</accession>
<keyword evidence="1" id="KW-0472">Membrane</keyword>
<feature type="transmembrane region" description="Helical" evidence="1">
    <location>
        <begin position="41"/>
        <end position="58"/>
    </location>
</feature>
<evidence type="ECO:0000256" key="1">
    <source>
        <dbReference type="SAM" id="Phobius"/>
    </source>
</evidence>
<organism evidence="2">
    <name type="scientific">Mimivirus AB-566-O17</name>
    <dbReference type="NCBI Taxonomy" id="1988039"/>
    <lineage>
        <taxon>Viruses</taxon>
        <taxon>Varidnaviria</taxon>
        <taxon>Bamfordvirae</taxon>
        <taxon>Nucleocytoviricota</taxon>
        <taxon>Megaviricetes</taxon>
        <taxon>Imitervirales</taxon>
        <taxon>Mimiviridae</taxon>
        <taxon>Megamimivirinae</taxon>
        <taxon>Mimivirus</taxon>
    </lineage>
</organism>
<proteinExistence type="predicted"/>
<feature type="non-terminal residue" evidence="2">
    <location>
        <position position="1"/>
    </location>
</feature>
<feature type="transmembrane region" description="Helical" evidence="1">
    <location>
        <begin position="17"/>
        <end position="35"/>
    </location>
</feature>